<dbReference type="Gene3D" id="1.10.290.10">
    <property type="entry name" value="Topoisomerase I, domain 4"/>
    <property type="match status" value="1"/>
</dbReference>
<evidence type="ECO:0000256" key="1">
    <source>
        <dbReference type="ARBA" id="ARBA00000213"/>
    </source>
</evidence>
<dbReference type="Gene3D" id="1.10.460.10">
    <property type="entry name" value="Topoisomerase I, domain 2"/>
    <property type="match status" value="1"/>
</dbReference>
<dbReference type="Gene3D" id="2.70.20.10">
    <property type="entry name" value="Topoisomerase I, domain 3"/>
    <property type="match status" value="1"/>
</dbReference>
<evidence type="ECO:0000256" key="4">
    <source>
        <dbReference type="ARBA" id="ARBA00022723"/>
    </source>
</evidence>
<dbReference type="CDD" id="cd03362">
    <property type="entry name" value="TOPRIM_TopoIA_TopoIII"/>
    <property type="match status" value="1"/>
</dbReference>
<keyword evidence="16" id="KW-1185">Reference proteome</keyword>
<comment type="caution">
    <text evidence="15">The sequence shown here is derived from an EMBL/GenBank/DDBJ whole genome shotgun (WGS) entry which is preliminary data.</text>
</comment>
<evidence type="ECO:0000256" key="6">
    <source>
        <dbReference type="ARBA" id="ARBA00023029"/>
    </source>
</evidence>
<dbReference type="SMART" id="SM00437">
    <property type="entry name" value="TOP1Ac"/>
    <property type="match status" value="1"/>
</dbReference>
<dbReference type="SUPFAM" id="SSF56712">
    <property type="entry name" value="Prokaryotic type I DNA topoisomerase"/>
    <property type="match status" value="1"/>
</dbReference>
<gene>
    <name evidence="15" type="ORF">AAIG11_17120</name>
</gene>
<dbReference type="Pfam" id="PF01131">
    <property type="entry name" value="Topoisom_bac"/>
    <property type="match status" value="1"/>
</dbReference>
<dbReference type="Pfam" id="PF01751">
    <property type="entry name" value="Toprim"/>
    <property type="match status" value="1"/>
</dbReference>
<sequence length="685" mass="77210">MFKDKEVVITGGARVIGQVMVQAFRDEGAQVCVMNKLPNEYFVGDLAEEEAIKIKGADMSKTLIITEKPSVARDIAAVMMNRPKKSDGYLEDDTYIITWAVGHLLQLAEPAAYHEKYRKWQMASLPVIPKNYIFTLEPIPRNMSVLSVVAAQIKRKDVSTIVWATDSAREGHLIAVNLAAHLKVNKPSKRLWLSSLTPEAIKKGLQEVKPMSAYENLADSAIARSQADWVIGMSATRAFTLAGRTGSGYTEKSGVVSVGRVQTPTLAFTVNRQKEIDAFVRVDYFEVKADHGNFTSLWWSLKEQTHRIKTLETAEVIAQKTKGQPGVIQAIKKEKKSTPPPFLYDLTSLQRDANRKLGFSAKRTLAAAQALYEKHKYITYPRTDSNRLTEDMKETVFQTLNKMSIPVYKPLIDSFVDSLKFTKRTIDDSKVSDHHALIPTPKMPVLEKLNEDERKIYDMIARRFIAAFMPTHEYETTKALIICQHEAFVCKGRVVVLEGWKEAYVKETSEGDGKEKEDQKLPTFVKGQDVIFQNTEVLNKKTQAPKPYTEDTLLAAMENAGKSIDDEELRDQMKELGIGTPATRAEIIERIIQVGYVERQKKYLMPTPKGMATIEALPDEITSVDTAGKFERALNRIARGEYPKEKFDQGIIRFAHALVEKAKVYARSDIKKIGQVVAETRQIEK</sequence>
<dbReference type="InterPro" id="IPR013825">
    <property type="entry name" value="Topo_IA_cen_sub2"/>
</dbReference>
<dbReference type="InterPro" id="IPR013824">
    <property type="entry name" value="Topo_IA_cen_sub1"/>
</dbReference>
<feature type="domain" description="Toprim" evidence="13">
    <location>
        <begin position="61"/>
        <end position="197"/>
    </location>
</feature>
<evidence type="ECO:0000313" key="16">
    <source>
        <dbReference type="Proteomes" id="UP001407405"/>
    </source>
</evidence>
<evidence type="ECO:0000256" key="5">
    <source>
        <dbReference type="ARBA" id="ARBA00022842"/>
    </source>
</evidence>
<dbReference type="PROSITE" id="PS52039">
    <property type="entry name" value="TOPO_IA_2"/>
    <property type="match status" value="1"/>
</dbReference>
<evidence type="ECO:0000256" key="10">
    <source>
        <dbReference type="ARBA" id="ARBA00031985"/>
    </source>
</evidence>
<name>A0ABU9W1H6_9CLOT</name>
<accession>A0ABU9W1H6</accession>
<dbReference type="RefSeq" id="WP_343187478.1">
    <property type="nucleotide sequence ID" value="NZ_JBCITM010000032.1"/>
</dbReference>
<dbReference type="NCBIfam" id="NF005829">
    <property type="entry name" value="PRK07726.1"/>
    <property type="match status" value="1"/>
</dbReference>
<evidence type="ECO:0000256" key="2">
    <source>
        <dbReference type="ARBA" id="ARBA00009446"/>
    </source>
</evidence>
<dbReference type="PANTHER" id="PTHR11390:SF21">
    <property type="entry name" value="DNA TOPOISOMERASE 3-ALPHA"/>
    <property type="match status" value="1"/>
</dbReference>
<dbReference type="NCBIfam" id="TIGR01056">
    <property type="entry name" value="topB"/>
    <property type="match status" value="1"/>
</dbReference>
<dbReference type="EMBL" id="JBCITM010000032">
    <property type="protein sequence ID" value="MEN1762214.1"/>
    <property type="molecule type" value="Genomic_DNA"/>
</dbReference>
<evidence type="ECO:0000256" key="7">
    <source>
        <dbReference type="ARBA" id="ARBA00023125"/>
    </source>
</evidence>
<dbReference type="InterPro" id="IPR005738">
    <property type="entry name" value="TopoIII"/>
</dbReference>
<evidence type="ECO:0000259" key="14">
    <source>
        <dbReference type="PROSITE" id="PS52039"/>
    </source>
</evidence>
<keyword evidence="6" id="KW-0799">Topoisomerase</keyword>
<dbReference type="InterPro" id="IPR023405">
    <property type="entry name" value="Topo_IA_core_domain"/>
</dbReference>
<dbReference type="InterPro" id="IPR034144">
    <property type="entry name" value="TOPRIM_TopoIII"/>
</dbReference>
<organism evidence="15 16">
    <name type="scientific">Anoxynatronum sibiricum</name>
    <dbReference type="NCBI Taxonomy" id="210623"/>
    <lineage>
        <taxon>Bacteria</taxon>
        <taxon>Bacillati</taxon>
        <taxon>Bacillota</taxon>
        <taxon>Clostridia</taxon>
        <taxon>Eubacteriales</taxon>
        <taxon>Clostridiaceae</taxon>
        <taxon>Anoxynatronum</taxon>
    </lineage>
</organism>
<evidence type="ECO:0000256" key="3">
    <source>
        <dbReference type="ARBA" id="ARBA00012891"/>
    </source>
</evidence>
<comment type="catalytic activity">
    <reaction evidence="1">
        <text>ATP-independent breakage of single-stranded DNA, followed by passage and rejoining.</text>
        <dbReference type="EC" id="5.6.2.1"/>
    </reaction>
</comment>
<dbReference type="InterPro" id="IPR003601">
    <property type="entry name" value="Topo_IA_2"/>
</dbReference>
<feature type="domain" description="Topo IA-type catalytic" evidence="14">
    <location>
        <begin position="214"/>
        <end position="659"/>
    </location>
</feature>
<keyword evidence="7" id="KW-0238">DNA-binding</keyword>
<dbReference type="CDD" id="cd00186">
    <property type="entry name" value="TOP1Ac"/>
    <property type="match status" value="1"/>
</dbReference>
<keyword evidence="5" id="KW-0460">Magnesium</keyword>
<evidence type="ECO:0000256" key="9">
    <source>
        <dbReference type="ARBA" id="ARBA00030003"/>
    </source>
</evidence>
<evidence type="ECO:0000256" key="8">
    <source>
        <dbReference type="ARBA" id="ARBA00023235"/>
    </source>
</evidence>
<dbReference type="SUPFAM" id="SSF51735">
    <property type="entry name" value="NAD(P)-binding Rossmann-fold domains"/>
    <property type="match status" value="1"/>
</dbReference>
<dbReference type="PROSITE" id="PS00396">
    <property type="entry name" value="TOPO_IA_1"/>
    <property type="match status" value="1"/>
</dbReference>
<dbReference type="InterPro" id="IPR003602">
    <property type="entry name" value="Topo_IA_DNA-bd_dom"/>
</dbReference>
<dbReference type="InterPro" id="IPR006171">
    <property type="entry name" value="TOPRIM_dom"/>
</dbReference>
<dbReference type="SMART" id="SM00493">
    <property type="entry name" value="TOPRIM"/>
    <property type="match status" value="1"/>
</dbReference>
<dbReference type="PROSITE" id="PS50880">
    <property type="entry name" value="TOPRIM"/>
    <property type="match status" value="1"/>
</dbReference>
<dbReference type="PANTHER" id="PTHR11390">
    <property type="entry name" value="PROKARYOTIC DNA TOPOISOMERASE"/>
    <property type="match status" value="1"/>
</dbReference>
<dbReference type="InterPro" id="IPR013826">
    <property type="entry name" value="Topo_IA_cen_sub3"/>
</dbReference>
<evidence type="ECO:0000256" key="12">
    <source>
        <dbReference type="ARBA" id="ARBA00032877"/>
    </source>
</evidence>
<evidence type="ECO:0000256" key="11">
    <source>
        <dbReference type="ARBA" id="ARBA00032235"/>
    </source>
</evidence>
<dbReference type="PRINTS" id="PR00417">
    <property type="entry name" value="PRTPISMRASEI"/>
</dbReference>
<dbReference type="Proteomes" id="UP001407405">
    <property type="component" value="Unassembled WGS sequence"/>
</dbReference>
<reference evidence="15 16" key="1">
    <citation type="submission" date="2024-04" db="EMBL/GenBank/DDBJ databases">
        <title>Genome sequencing and metabolic network reconstruction of aminoacids and betaine degradation by Anoxynatronum sibiricum.</title>
        <authorList>
            <person name="Detkova E.N."/>
            <person name="Boltjanskaja Y.V."/>
            <person name="Mardanov A.V."/>
            <person name="Kevbrin V."/>
        </authorList>
    </citation>
    <scope>NUCLEOTIDE SEQUENCE [LARGE SCALE GENOMIC DNA]</scope>
    <source>
        <strain evidence="15 16">Z-7981</strain>
    </source>
</reference>
<dbReference type="Gene3D" id="3.40.50.140">
    <property type="match status" value="1"/>
</dbReference>
<keyword evidence="8" id="KW-0413">Isomerase</keyword>
<dbReference type="InterPro" id="IPR023406">
    <property type="entry name" value="Topo_IA_AS"/>
</dbReference>
<dbReference type="InterPro" id="IPR000380">
    <property type="entry name" value="Topo_IA"/>
</dbReference>
<dbReference type="EC" id="5.6.2.1" evidence="3"/>
<proteinExistence type="inferred from homology"/>
<evidence type="ECO:0000259" key="13">
    <source>
        <dbReference type="PROSITE" id="PS50880"/>
    </source>
</evidence>
<keyword evidence="4" id="KW-0479">Metal-binding</keyword>
<evidence type="ECO:0000313" key="15">
    <source>
        <dbReference type="EMBL" id="MEN1762214.1"/>
    </source>
</evidence>
<comment type="similarity">
    <text evidence="2">Belongs to the type IA topoisomerase family.</text>
</comment>
<dbReference type="InterPro" id="IPR013497">
    <property type="entry name" value="Topo_IA_cen"/>
</dbReference>
<dbReference type="SMART" id="SM00436">
    <property type="entry name" value="TOP1Bc"/>
    <property type="match status" value="1"/>
</dbReference>
<protein>
    <recommendedName>
        <fullName evidence="3">DNA topoisomerase</fullName>
        <ecNumber evidence="3">5.6.2.1</ecNumber>
    </recommendedName>
    <alternativeName>
        <fullName evidence="12">Omega-protein</fullName>
    </alternativeName>
    <alternativeName>
        <fullName evidence="11">Relaxing enzyme</fullName>
    </alternativeName>
    <alternativeName>
        <fullName evidence="9">Swivelase</fullName>
    </alternativeName>
    <alternativeName>
        <fullName evidence="10">Untwisting enzyme</fullName>
    </alternativeName>
</protein>
<dbReference type="InterPro" id="IPR036291">
    <property type="entry name" value="NAD(P)-bd_dom_sf"/>
</dbReference>